<name>A0ABR3ISV4_9AGAR</name>
<dbReference type="InterPro" id="IPR013083">
    <property type="entry name" value="Znf_RING/FYVE/PHD"/>
</dbReference>
<dbReference type="Gene3D" id="3.30.40.10">
    <property type="entry name" value="Zinc/RING finger domain, C3HC4 (zinc finger)"/>
    <property type="match status" value="1"/>
</dbReference>
<evidence type="ECO:0000259" key="4">
    <source>
        <dbReference type="PROSITE" id="PS50089"/>
    </source>
</evidence>
<keyword evidence="3" id="KW-0472">Membrane</keyword>
<accession>A0ABR3ISV4</accession>
<evidence type="ECO:0000313" key="6">
    <source>
        <dbReference type="Proteomes" id="UP001556367"/>
    </source>
</evidence>
<feature type="domain" description="RING-type" evidence="4">
    <location>
        <begin position="838"/>
        <end position="881"/>
    </location>
</feature>
<evidence type="ECO:0000256" key="3">
    <source>
        <dbReference type="SAM" id="Phobius"/>
    </source>
</evidence>
<keyword evidence="1" id="KW-0863">Zinc-finger</keyword>
<dbReference type="Pfam" id="PF13920">
    <property type="entry name" value="zf-C3HC4_3"/>
    <property type="match status" value="1"/>
</dbReference>
<sequence length="893" mass="97826">MSSAYNLTLSLNFTSLLNFPARIFARMRKVDDILAAVDNTQLNDVIPDSVLPSLESVGMSATALPSQQAAVIAQKASNFQQFPGPWGFFTSGYAFGLFMMAVLLHRIQNIVVPPGELSANQLNRHHTDNSMSHGRSLARKLYARLLPLDLSNTSTRLVFHLPSLYFLSKMLLLWILILLQTANILDLPSDVHGTDLGETSAMVTFNSWAWVRTLALWSSGLEMEEVCWKTFCAVCAAFCVEALVKGLDGAGLGLAAHMNANTSPFNLVGYAFLLHIYSSPITHPNKYESLPSRPDKHVVVTIAIPLLQLTIFHILSIRKKWSHHRLLPTALASFLSLTHFHLTLWSHTKSASSSSISAALPNTSGIPQPIKPHYQLHQPPHATYPLLNYIPNIFESLLLLTTLLTIALNALTQLLLTGRVDRPLVGLGLGGGSSGNWPLTLPYDEDFGVLLLRVGTASLEATGLRGWGNEVGGVVAPSGSRDSSSLREEKVYGTIGMGRSGVTWMQHSYTVTGTNNERTGPRRRRIGAGKGRASGSTSKWRGSATTSLQRGWENEIRTVASGSGSPSPYGISSSSSAAPSWWVPGIGAGSRGIGGDWRWYAEMIRFFWGVYVVFKGTIWCLWMILRRRRVSAWMSGEGSEGEDTSEGEVTDFLPVDEGVDHDNLYDKFLSGRLGEEDDDHDDDWAPDAAEDYPYSDEEDDTDVEPTDDDAAGEHSQEAVFLYSDLASQRHIRFRSPSLSPTITHATSAFSSQFSPSPTHSYAHPDESISSSYTAASTSMGAAPVLLAHMTHDGSSPLTRRRYTSLLHGASGVTEDIPTQKTKGKEKSPSTLDESRRNCVVCTVEAREIICWPCRCLALCDECRESLASRSAASKHRCPCCRRTVEGYSRIFIP</sequence>
<keyword evidence="3" id="KW-1133">Transmembrane helix</keyword>
<dbReference type="PROSITE" id="PS50089">
    <property type="entry name" value="ZF_RING_2"/>
    <property type="match status" value="1"/>
</dbReference>
<feature type="transmembrane region" description="Helical" evidence="3">
    <location>
        <begin position="606"/>
        <end position="625"/>
    </location>
</feature>
<protein>
    <recommendedName>
        <fullName evidence="4">RING-type domain-containing protein</fullName>
    </recommendedName>
</protein>
<keyword evidence="3" id="KW-0812">Transmembrane</keyword>
<proteinExistence type="predicted"/>
<keyword evidence="1" id="KW-0479">Metal-binding</keyword>
<feature type="transmembrane region" description="Helical" evidence="3">
    <location>
        <begin position="86"/>
        <end position="104"/>
    </location>
</feature>
<dbReference type="EMBL" id="JASNQZ010000015">
    <property type="protein sequence ID" value="KAL0946399.1"/>
    <property type="molecule type" value="Genomic_DNA"/>
</dbReference>
<feature type="transmembrane region" description="Helical" evidence="3">
    <location>
        <begin position="297"/>
        <end position="315"/>
    </location>
</feature>
<feature type="region of interest" description="Disordered" evidence="2">
    <location>
        <begin position="672"/>
        <end position="713"/>
    </location>
</feature>
<feature type="region of interest" description="Disordered" evidence="2">
    <location>
        <begin position="512"/>
        <end position="544"/>
    </location>
</feature>
<reference evidence="6" key="1">
    <citation type="submission" date="2024-06" db="EMBL/GenBank/DDBJ databases">
        <title>Multi-omics analyses provide insights into the biosynthesis of the anticancer antibiotic pleurotin in Hohenbuehelia grisea.</title>
        <authorList>
            <person name="Weaver J.A."/>
            <person name="Alberti F."/>
        </authorList>
    </citation>
    <scope>NUCLEOTIDE SEQUENCE [LARGE SCALE GENOMIC DNA]</scope>
    <source>
        <strain evidence="6">T-177</strain>
    </source>
</reference>
<dbReference type="InterPro" id="IPR001841">
    <property type="entry name" value="Znf_RING"/>
</dbReference>
<feature type="transmembrane region" description="Helical" evidence="3">
    <location>
        <begin position="164"/>
        <end position="185"/>
    </location>
</feature>
<dbReference type="PANTHER" id="PTHR22696">
    <property type="entry name" value="E3 UBIQUITIN-PROTEIN LIGASE RNF26"/>
    <property type="match status" value="1"/>
</dbReference>
<evidence type="ECO:0000256" key="1">
    <source>
        <dbReference type="PROSITE-ProRule" id="PRU00175"/>
    </source>
</evidence>
<dbReference type="PANTHER" id="PTHR22696:SF1">
    <property type="entry name" value="E3 UBIQUITIN-PROTEIN LIGASE RNF26"/>
    <property type="match status" value="1"/>
</dbReference>
<feature type="compositionally biased region" description="Acidic residues" evidence="2">
    <location>
        <begin position="675"/>
        <end position="710"/>
    </location>
</feature>
<organism evidence="5 6">
    <name type="scientific">Hohenbuehelia grisea</name>
    <dbReference type="NCBI Taxonomy" id="104357"/>
    <lineage>
        <taxon>Eukaryota</taxon>
        <taxon>Fungi</taxon>
        <taxon>Dikarya</taxon>
        <taxon>Basidiomycota</taxon>
        <taxon>Agaricomycotina</taxon>
        <taxon>Agaricomycetes</taxon>
        <taxon>Agaricomycetidae</taxon>
        <taxon>Agaricales</taxon>
        <taxon>Pleurotineae</taxon>
        <taxon>Pleurotaceae</taxon>
        <taxon>Hohenbuehelia</taxon>
    </lineage>
</organism>
<gene>
    <name evidence="5" type="ORF">HGRIS_012625</name>
</gene>
<evidence type="ECO:0000313" key="5">
    <source>
        <dbReference type="EMBL" id="KAL0946399.1"/>
    </source>
</evidence>
<evidence type="ECO:0000256" key="2">
    <source>
        <dbReference type="SAM" id="MobiDB-lite"/>
    </source>
</evidence>
<keyword evidence="6" id="KW-1185">Reference proteome</keyword>
<comment type="caution">
    <text evidence="5">The sequence shown here is derived from an EMBL/GenBank/DDBJ whole genome shotgun (WGS) entry which is preliminary data.</text>
</comment>
<dbReference type="CDD" id="cd16616">
    <property type="entry name" value="mRING-HC-C4C4_Asi1p-like"/>
    <property type="match status" value="1"/>
</dbReference>
<keyword evidence="1" id="KW-0862">Zinc</keyword>
<dbReference type="Proteomes" id="UP001556367">
    <property type="component" value="Unassembled WGS sequence"/>
</dbReference>